<evidence type="ECO:0000313" key="8">
    <source>
        <dbReference type="EnsemblPlants" id="KEH17227"/>
    </source>
</evidence>
<keyword evidence="3" id="KW-0863">Zinc-finger</keyword>
<dbReference type="GO" id="GO:0008270">
    <property type="term" value="F:zinc ion binding"/>
    <property type="evidence" value="ECO:0007669"/>
    <property type="project" value="UniProtKB-KW"/>
</dbReference>
<keyword evidence="9" id="KW-1185">Reference proteome</keyword>
<dbReference type="GO" id="GO:0003677">
    <property type="term" value="F:DNA binding"/>
    <property type="evidence" value="ECO:0007669"/>
    <property type="project" value="UniProtKB-KW"/>
</dbReference>
<evidence type="ECO:0000256" key="4">
    <source>
        <dbReference type="ARBA" id="ARBA00022833"/>
    </source>
</evidence>
<dbReference type="InterPro" id="IPR003871">
    <property type="entry name" value="RFA1B/D_OB_1st"/>
</dbReference>
<protein>
    <recommendedName>
        <fullName evidence="6">Replication protein A 70 kDa DNA-binding subunit B/D first OB fold domain-containing protein</fullName>
    </recommendedName>
</protein>
<name>G7ZUG7_MEDTR</name>
<dbReference type="EnsemblPlants" id="KEH17227">
    <property type="protein sequence ID" value="KEH17227"/>
    <property type="gene ID" value="MTR_0030s0160"/>
</dbReference>
<dbReference type="Proteomes" id="UP000002051">
    <property type="component" value="Unassembled WGS sequence"/>
</dbReference>
<dbReference type="InterPro" id="IPR012340">
    <property type="entry name" value="NA-bd_OB-fold"/>
</dbReference>
<keyword evidence="5" id="KW-0238">DNA-binding</keyword>
<accession>G7ZUG7</accession>
<dbReference type="FunFam" id="2.40.50.140:FF:000041">
    <property type="entry name" value="Replication protein A subunit"/>
    <property type="match status" value="1"/>
</dbReference>
<dbReference type="PaxDb" id="3880-AES82855"/>
<evidence type="ECO:0000259" key="6">
    <source>
        <dbReference type="Pfam" id="PF02721"/>
    </source>
</evidence>
<evidence type="ECO:0000313" key="9">
    <source>
        <dbReference type="Proteomes" id="UP000002051"/>
    </source>
</evidence>
<organism evidence="7 9">
    <name type="scientific">Medicago truncatula</name>
    <name type="common">Barrel medic</name>
    <name type="synonym">Medicago tribuloides</name>
    <dbReference type="NCBI Taxonomy" id="3880"/>
    <lineage>
        <taxon>Eukaryota</taxon>
        <taxon>Viridiplantae</taxon>
        <taxon>Streptophyta</taxon>
        <taxon>Embryophyta</taxon>
        <taxon>Tracheophyta</taxon>
        <taxon>Spermatophyta</taxon>
        <taxon>Magnoliopsida</taxon>
        <taxon>eudicotyledons</taxon>
        <taxon>Gunneridae</taxon>
        <taxon>Pentapetalae</taxon>
        <taxon>rosids</taxon>
        <taxon>fabids</taxon>
        <taxon>Fabales</taxon>
        <taxon>Fabaceae</taxon>
        <taxon>Papilionoideae</taxon>
        <taxon>50 kb inversion clade</taxon>
        <taxon>NPAAA clade</taxon>
        <taxon>Hologalegina</taxon>
        <taxon>IRL clade</taxon>
        <taxon>Trifolieae</taxon>
        <taxon>Medicago</taxon>
    </lineage>
</organism>
<dbReference type="Pfam" id="PF02721">
    <property type="entry name" value="DUF223"/>
    <property type="match status" value="1"/>
</dbReference>
<evidence type="ECO:0000313" key="7">
    <source>
        <dbReference type="EMBL" id="KEH17227.1"/>
    </source>
</evidence>
<evidence type="ECO:0000256" key="3">
    <source>
        <dbReference type="ARBA" id="ARBA00022771"/>
    </source>
</evidence>
<comment type="similarity">
    <text evidence="1">Belongs to the replication factor A protein 1 family.</text>
</comment>
<feature type="domain" description="Replication protein A 70 kDa DNA-binding subunit B/D first OB fold" evidence="6">
    <location>
        <begin position="63"/>
        <end position="136"/>
    </location>
</feature>
<dbReference type="STRING" id="3880.G7ZUG7"/>
<gene>
    <name evidence="7" type="ORF">MTR_0030s0160</name>
</gene>
<dbReference type="EMBL" id="KL402755">
    <property type="protein sequence ID" value="KEH17227.1"/>
    <property type="molecule type" value="Genomic_DNA"/>
</dbReference>
<proteinExistence type="inferred from homology"/>
<evidence type="ECO:0000256" key="2">
    <source>
        <dbReference type="ARBA" id="ARBA00022723"/>
    </source>
</evidence>
<evidence type="ECO:0000256" key="5">
    <source>
        <dbReference type="ARBA" id="ARBA00023125"/>
    </source>
</evidence>
<dbReference type="Gene3D" id="2.40.50.140">
    <property type="entry name" value="Nucleic acid-binding proteins"/>
    <property type="match status" value="1"/>
</dbReference>
<keyword evidence="4" id="KW-0862">Zinc</keyword>
<dbReference type="SUPFAM" id="SSF50249">
    <property type="entry name" value="Nucleic acid-binding proteins"/>
    <property type="match status" value="1"/>
</dbReference>
<keyword evidence="2" id="KW-0479">Metal-binding</keyword>
<dbReference type="AlphaFoldDB" id="G7ZUG7"/>
<reference evidence="8" key="3">
    <citation type="submission" date="2015-06" db="UniProtKB">
        <authorList>
            <consortium name="EnsemblPlants"/>
        </authorList>
    </citation>
    <scope>IDENTIFICATION</scope>
    <source>
        <strain evidence="8">cv. Jemalong A17</strain>
    </source>
</reference>
<dbReference type="eggNOG" id="KOG0851">
    <property type="taxonomic scope" value="Eukaryota"/>
</dbReference>
<reference evidence="7 9" key="2">
    <citation type="journal article" date="2014" name="BMC Genomics">
        <title>An improved genome release (version Mt4.0) for the model legume Medicago truncatula.</title>
        <authorList>
            <person name="Tang H."/>
            <person name="Krishnakumar V."/>
            <person name="Bidwell S."/>
            <person name="Rosen B."/>
            <person name="Chan A."/>
            <person name="Zhou S."/>
            <person name="Gentzbittel L."/>
            <person name="Childs K.L."/>
            <person name="Yandell M."/>
            <person name="Gundlach H."/>
            <person name="Mayer K.F."/>
            <person name="Schwartz D.C."/>
            <person name="Town C.D."/>
        </authorList>
    </citation>
    <scope>GENOME REANNOTATION</scope>
    <source>
        <strain evidence="7">A17</strain>
        <strain evidence="8 9">cv. Jemalong A17</strain>
    </source>
</reference>
<reference evidence="7 9" key="1">
    <citation type="journal article" date="2011" name="Nature">
        <title>The Medicago genome provides insight into the evolution of rhizobial symbioses.</title>
        <authorList>
            <person name="Young N.D."/>
            <person name="Debelle F."/>
            <person name="Oldroyd G.E."/>
            <person name="Geurts R."/>
            <person name="Cannon S.B."/>
            <person name="Udvardi M.K."/>
            <person name="Benedito V.A."/>
            <person name="Mayer K.F."/>
            <person name="Gouzy J."/>
            <person name="Schoof H."/>
            <person name="Van de Peer Y."/>
            <person name="Proost S."/>
            <person name="Cook D.R."/>
            <person name="Meyers B.C."/>
            <person name="Spannagl M."/>
            <person name="Cheung F."/>
            <person name="De Mita S."/>
            <person name="Krishnakumar V."/>
            <person name="Gundlach H."/>
            <person name="Zhou S."/>
            <person name="Mudge J."/>
            <person name="Bharti A.K."/>
            <person name="Murray J.D."/>
            <person name="Naoumkina M.A."/>
            <person name="Rosen B."/>
            <person name="Silverstein K.A."/>
            <person name="Tang H."/>
            <person name="Rombauts S."/>
            <person name="Zhao P.X."/>
            <person name="Zhou P."/>
            <person name="Barbe V."/>
            <person name="Bardou P."/>
            <person name="Bechner M."/>
            <person name="Bellec A."/>
            <person name="Berger A."/>
            <person name="Berges H."/>
            <person name="Bidwell S."/>
            <person name="Bisseling T."/>
            <person name="Choisne N."/>
            <person name="Couloux A."/>
            <person name="Denny R."/>
            <person name="Deshpande S."/>
            <person name="Dai X."/>
            <person name="Doyle J.J."/>
            <person name="Dudez A.M."/>
            <person name="Farmer A.D."/>
            <person name="Fouteau S."/>
            <person name="Franken C."/>
            <person name="Gibelin C."/>
            <person name="Gish J."/>
            <person name="Goldstein S."/>
            <person name="Gonzalez A.J."/>
            <person name="Green P.J."/>
            <person name="Hallab A."/>
            <person name="Hartog M."/>
            <person name="Hua A."/>
            <person name="Humphray S.J."/>
            <person name="Jeong D.H."/>
            <person name="Jing Y."/>
            <person name="Jocker A."/>
            <person name="Kenton S.M."/>
            <person name="Kim D.J."/>
            <person name="Klee K."/>
            <person name="Lai H."/>
            <person name="Lang C."/>
            <person name="Lin S."/>
            <person name="Macmil S.L."/>
            <person name="Magdelenat G."/>
            <person name="Matthews L."/>
            <person name="McCorrison J."/>
            <person name="Monaghan E.L."/>
            <person name="Mun J.H."/>
            <person name="Najar F.Z."/>
            <person name="Nicholson C."/>
            <person name="Noirot C."/>
            <person name="O'Bleness M."/>
            <person name="Paule C.R."/>
            <person name="Poulain J."/>
            <person name="Prion F."/>
            <person name="Qin B."/>
            <person name="Qu C."/>
            <person name="Retzel E.F."/>
            <person name="Riddle C."/>
            <person name="Sallet E."/>
            <person name="Samain S."/>
            <person name="Samson N."/>
            <person name="Sanders I."/>
            <person name="Saurat O."/>
            <person name="Scarpelli C."/>
            <person name="Schiex T."/>
            <person name="Segurens B."/>
            <person name="Severin A.J."/>
            <person name="Sherrier D.J."/>
            <person name="Shi R."/>
            <person name="Sims S."/>
            <person name="Singer S.R."/>
            <person name="Sinharoy S."/>
            <person name="Sterck L."/>
            <person name="Viollet A."/>
            <person name="Wang B.B."/>
            <person name="Wang K."/>
            <person name="Wang M."/>
            <person name="Wang X."/>
            <person name="Warfsmann J."/>
            <person name="Weissenbach J."/>
            <person name="White D.D."/>
            <person name="White J.D."/>
            <person name="Wiley G.B."/>
            <person name="Wincker P."/>
            <person name="Xing Y."/>
            <person name="Yang L."/>
            <person name="Yao Z."/>
            <person name="Ying F."/>
            <person name="Zhai J."/>
            <person name="Zhou L."/>
            <person name="Zuber A."/>
            <person name="Denarie J."/>
            <person name="Dixon R.A."/>
            <person name="May G.D."/>
            <person name="Schwartz D.C."/>
            <person name="Rogers J."/>
            <person name="Quetier F."/>
            <person name="Town C.D."/>
            <person name="Roe B.A."/>
        </authorList>
    </citation>
    <scope>NUCLEOTIDE SEQUENCE [LARGE SCALE GENOMIC DNA]</scope>
    <source>
        <strain evidence="7">A17</strain>
        <strain evidence="8 9">cv. Jemalong A17</strain>
    </source>
</reference>
<dbReference type="HOGENOM" id="CLU_1878537_0_0_1"/>
<sequence>MLHTITKGWFLQSCPYTLTPNVNIIALISRGTCIHPDTTQWRLKRNKLKVLVIQRDLIIPYKNSRNEGTFLTIILLDEEGTKVQATLLNKHKKTCKDALKKNKSYYISKGLLDHVNPNYSSVHKEVELSFTDNTII</sequence>
<evidence type="ECO:0000256" key="1">
    <source>
        <dbReference type="ARBA" id="ARBA00005690"/>
    </source>
</evidence>